<evidence type="ECO:0000256" key="2">
    <source>
        <dbReference type="ARBA" id="ARBA00006679"/>
    </source>
</evidence>
<feature type="transmembrane region" description="Helical" evidence="7">
    <location>
        <begin position="167"/>
        <end position="186"/>
    </location>
</feature>
<keyword evidence="4 7" id="KW-0812">Transmembrane</keyword>
<reference evidence="8" key="1">
    <citation type="submission" date="2017-05" db="EMBL/GenBank/DDBJ databases">
        <authorList>
            <person name="Imhoff J.F."/>
            <person name="Rahn T."/>
            <person name="Kuenzel S."/>
            <person name="Neulinger S.C."/>
        </authorList>
    </citation>
    <scope>NUCLEOTIDE SEQUENCE</scope>
    <source>
        <strain evidence="8">DSM 4395</strain>
    </source>
</reference>
<accession>A0AAJ0XH53</accession>
<feature type="transmembrane region" description="Helical" evidence="7">
    <location>
        <begin position="49"/>
        <end position="72"/>
    </location>
</feature>
<dbReference type="PANTHER" id="PTHR33452">
    <property type="entry name" value="OXIDOREDUCTASE CATD-RELATED"/>
    <property type="match status" value="1"/>
</dbReference>
<keyword evidence="5 7" id="KW-1133">Transmembrane helix</keyword>
<dbReference type="EMBL" id="NHSF01000081">
    <property type="protein sequence ID" value="MBK5932218.1"/>
    <property type="molecule type" value="Genomic_DNA"/>
</dbReference>
<evidence type="ECO:0000313" key="8">
    <source>
        <dbReference type="EMBL" id="MBK5932218.1"/>
    </source>
</evidence>
<dbReference type="Pfam" id="PF07681">
    <property type="entry name" value="DoxX"/>
    <property type="match status" value="1"/>
</dbReference>
<feature type="transmembrane region" description="Helical" evidence="7">
    <location>
        <begin position="79"/>
        <end position="104"/>
    </location>
</feature>
<dbReference type="AlphaFoldDB" id="A0AAJ0XH53"/>
<proteinExistence type="inferred from homology"/>
<keyword evidence="3" id="KW-1003">Cell membrane</keyword>
<evidence type="ECO:0000256" key="1">
    <source>
        <dbReference type="ARBA" id="ARBA00004651"/>
    </source>
</evidence>
<sequence>MINLMTQARSLLDATRRVDFIAPLLLRLYLAPIFWMAGTKKFASFDSTVAWFGNADWGLGLPFPTVMAFLAASTETVGAVLLVVGLGVRLISVPLIVTMIVAMVTVHWQHGWLAIAEGSGSLFANERTIGAVERLDRAKEILREHGNYEWLTENGSLVILNNGIEFAATYLIMLVALFFIGAGRYLSLDDWIGRWLDRRSARSGQTAARFATAHA</sequence>
<evidence type="ECO:0000256" key="7">
    <source>
        <dbReference type="SAM" id="Phobius"/>
    </source>
</evidence>
<keyword evidence="9" id="KW-1185">Reference proteome</keyword>
<name>A0AAJ0XH53_HALSE</name>
<dbReference type="Proteomes" id="UP001296967">
    <property type="component" value="Unassembled WGS sequence"/>
</dbReference>
<evidence type="ECO:0008006" key="10">
    <source>
        <dbReference type="Google" id="ProtNLM"/>
    </source>
</evidence>
<comment type="caution">
    <text evidence="8">The sequence shown here is derived from an EMBL/GenBank/DDBJ whole genome shotgun (WGS) entry which is preliminary data.</text>
</comment>
<evidence type="ECO:0000256" key="5">
    <source>
        <dbReference type="ARBA" id="ARBA00022989"/>
    </source>
</evidence>
<evidence type="ECO:0000313" key="9">
    <source>
        <dbReference type="Proteomes" id="UP001296967"/>
    </source>
</evidence>
<evidence type="ECO:0000256" key="4">
    <source>
        <dbReference type="ARBA" id="ARBA00022692"/>
    </source>
</evidence>
<comment type="subcellular location">
    <subcellularLocation>
        <location evidence="1">Cell membrane</location>
        <topology evidence="1">Multi-pass membrane protein</topology>
    </subcellularLocation>
</comment>
<dbReference type="InterPro" id="IPR051907">
    <property type="entry name" value="DoxX-like_oxidoreductase"/>
</dbReference>
<evidence type="ECO:0000256" key="3">
    <source>
        <dbReference type="ARBA" id="ARBA00022475"/>
    </source>
</evidence>
<comment type="similarity">
    <text evidence="2">Belongs to the DoxX family.</text>
</comment>
<dbReference type="PANTHER" id="PTHR33452:SF19">
    <property type="entry name" value="DOXX FAMILY PROTEIN"/>
    <property type="match status" value="1"/>
</dbReference>
<reference evidence="8" key="2">
    <citation type="journal article" date="2020" name="Microorganisms">
        <title>Osmotic Adaptation and Compatible Solute Biosynthesis of Phototrophic Bacteria as Revealed from Genome Analyses.</title>
        <authorList>
            <person name="Imhoff J.F."/>
            <person name="Rahn T."/>
            <person name="Kunzel S."/>
            <person name="Keller A."/>
            <person name="Neulinger S.C."/>
        </authorList>
    </citation>
    <scope>NUCLEOTIDE SEQUENCE</scope>
    <source>
        <strain evidence="8">DSM 4395</strain>
    </source>
</reference>
<feature type="transmembrane region" description="Helical" evidence="7">
    <location>
        <begin position="20"/>
        <end position="37"/>
    </location>
</feature>
<keyword evidence="6 7" id="KW-0472">Membrane</keyword>
<evidence type="ECO:0000256" key="6">
    <source>
        <dbReference type="ARBA" id="ARBA00023136"/>
    </source>
</evidence>
<dbReference type="GO" id="GO:0005886">
    <property type="term" value="C:plasma membrane"/>
    <property type="evidence" value="ECO:0007669"/>
    <property type="project" value="UniProtKB-SubCell"/>
</dbReference>
<dbReference type="InterPro" id="IPR032808">
    <property type="entry name" value="DoxX"/>
</dbReference>
<protein>
    <recommendedName>
        <fullName evidence="10">DoxX family protein</fullName>
    </recommendedName>
</protein>
<gene>
    <name evidence="8" type="ORF">CCR82_17180</name>
</gene>
<organism evidence="8 9">
    <name type="scientific">Halochromatium salexigens</name>
    <name type="common">Chromatium salexigens</name>
    <dbReference type="NCBI Taxonomy" id="49447"/>
    <lineage>
        <taxon>Bacteria</taxon>
        <taxon>Pseudomonadati</taxon>
        <taxon>Pseudomonadota</taxon>
        <taxon>Gammaproteobacteria</taxon>
        <taxon>Chromatiales</taxon>
        <taxon>Chromatiaceae</taxon>
        <taxon>Halochromatium</taxon>
    </lineage>
</organism>